<evidence type="ECO:0008006" key="4">
    <source>
        <dbReference type="Google" id="ProtNLM"/>
    </source>
</evidence>
<evidence type="ECO:0000313" key="2">
    <source>
        <dbReference type="EMBL" id="KAK9811348.1"/>
    </source>
</evidence>
<dbReference type="InterPro" id="IPR036047">
    <property type="entry name" value="F-box-like_dom_sf"/>
</dbReference>
<accession>A0AAW1PRU8</accession>
<gene>
    <name evidence="2" type="ORF">WJX72_002225</name>
</gene>
<dbReference type="Gene3D" id="3.80.10.10">
    <property type="entry name" value="Ribonuclease Inhibitor"/>
    <property type="match status" value="1"/>
</dbReference>
<proteinExistence type="predicted"/>
<evidence type="ECO:0000313" key="3">
    <source>
        <dbReference type="Proteomes" id="UP001489004"/>
    </source>
</evidence>
<dbReference type="EMBL" id="JALJOR010000009">
    <property type="protein sequence ID" value="KAK9811348.1"/>
    <property type="molecule type" value="Genomic_DNA"/>
</dbReference>
<comment type="caution">
    <text evidence="2">The sequence shown here is derived from an EMBL/GenBank/DDBJ whole genome shotgun (WGS) entry which is preliminary data.</text>
</comment>
<organism evidence="2 3">
    <name type="scientific">[Myrmecia] bisecta</name>
    <dbReference type="NCBI Taxonomy" id="41462"/>
    <lineage>
        <taxon>Eukaryota</taxon>
        <taxon>Viridiplantae</taxon>
        <taxon>Chlorophyta</taxon>
        <taxon>core chlorophytes</taxon>
        <taxon>Trebouxiophyceae</taxon>
        <taxon>Trebouxiales</taxon>
        <taxon>Trebouxiaceae</taxon>
        <taxon>Myrmecia</taxon>
    </lineage>
</organism>
<dbReference type="Proteomes" id="UP001489004">
    <property type="component" value="Unassembled WGS sequence"/>
</dbReference>
<dbReference type="GO" id="GO:0005930">
    <property type="term" value="C:axoneme"/>
    <property type="evidence" value="ECO:0007669"/>
    <property type="project" value="UniProtKB-SubCell"/>
</dbReference>
<dbReference type="SUPFAM" id="SSF52047">
    <property type="entry name" value="RNI-like"/>
    <property type="match status" value="1"/>
</dbReference>
<dbReference type="InterPro" id="IPR032675">
    <property type="entry name" value="LRR_dom_sf"/>
</dbReference>
<name>A0AAW1PRU8_9CHLO</name>
<evidence type="ECO:0000256" key="1">
    <source>
        <dbReference type="ARBA" id="ARBA00004430"/>
    </source>
</evidence>
<keyword evidence="3" id="KW-1185">Reference proteome</keyword>
<sequence>MPKAPPHLPDELCQLIAQLLEGDPLALSALRLVSKQWQRAIQQGITRLDIRVPKLQRPVHADRLLLFPNLAHIKLEAHYASPCTAGSAVAWLQLVPRLTSLDIEELPDSACPDLVPLLAHLTGLQTLSVHHAPTEEDVAVFDTAPLTALTRLEHLHLLVTLEARDAWQP</sequence>
<comment type="subcellular location">
    <subcellularLocation>
        <location evidence="1">Cytoplasm</location>
        <location evidence="1">Cytoskeleton</location>
        <location evidence="1">Cilium axoneme</location>
    </subcellularLocation>
</comment>
<reference evidence="2 3" key="1">
    <citation type="journal article" date="2024" name="Nat. Commun.">
        <title>Phylogenomics reveals the evolutionary origins of lichenization in chlorophyte algae.</title>
        <authorList>
            <person name="Puginier C."/>
            <person name="Libourel C."/>
            <person name="Otte J."/>
            <person name="Skaloud P."/>
            <person name="Haon M."/>
            <person name="Grisel S."/>
            <person name="Petersen M."/>
            <person name="Berrin J.G."/>
            <person name="Delaux P.M."/>
            <person name="Dal Grande F."/>
            <person name="Keller J."/>
        </authorList>
    </citation>
    <scope>NUCLEOTIDE SEQUENCE [LARGE SCALE GENOMIC DNA]</scope>
    <source>
        <strain evidence="2 3">SAG 2043</strain>
    </source>
</reference>
<dbReference type="SUPFAM" id="SSF81383">
    <property type="entry name" value="F-box domain"/>
    <property type="match status" value="1"/>
</dbReference>
<protein>
    <recommendedName>
        <fullName evidence="4">F-box domain-containing protein</fullName>
    </recommendedName>
</protein>
<dbReference type="AlphaFoldDB" id="A0AAW1PRU8"/>